<evidence type="ECO:0000313" key="2">
    <source>
        <dbReference type="EMBL" id="KXU86326.1"/>
    </source>
</evidence>
<dbReference type="AlphaFoldDB" id="A0A149PN55"/>
<sequence length="86" mass="9339">MCAFFDCVPLATEIERPPCGPDVVIVGLAAARIVPRSPRRRAARRARQGAAASRAALPRPAPHPAIKREVCHTMPPLRAKDVPRAR</sequence>
<proteinExistence type="predicted"/>
<organism evidence="2 3">
    <name type="scientific">Paraburkholderia monticola</name>
    <dbReference type="NCBI Taxonomy" id="1399968"/>
    <lineage>
        <taxon>Bacteria</taxon>
        <taxon>Pseudomonadati</taxon>
        <taxon>Pseudomonadota</taxon>
        <taxon>Betaproteobacteria</taxon>
        <taxon>Burkholderiales</taxon>
        <taxon>Burkholderiaceae</taxon>
        <taxon>Paraburkholderia</taxon>
    </lineage>
</organism>
<keyword evidence="3" id="KW-1185">Reference proteome</keyword>
<dbReference type="Proteomes" id="UP000075613">
    <property type="component" value="Unassembled WGS sequence"/>
</dbReference>
<reference evidence="2 3" key="1">
    <citation type="journal article" date="2015" name="Int. J. Syst. Evol. Microbiol.">
        <title>Burkholderia monticola sp. nov., isolated from mountain soil.</title>
        <authorList>
            <person name="Baek I."/>
            <person name="Seo B."/>
            <person name="Lee I."/>
            <person name="Yi H."/>
            <person name="Chun J."/>
        </authorList>
    </citation>
    <scope>NUCLEOTIDE SEQUENCE [LARGE SCALE GENOMIC DNA]</scope>
    <source>
        <strain evidence="2 3">JC2948</strain>
    </source>
</reference>
<evidence type="ECO:0000313" key="3">
    <source>
        <dbReference type="Proteomes" id="UP000075613"/>
    </source>
</evidence>
<dbReference type="EMBL" id="LRBG01000022">
    <property type="protein sequence ID" value="KXU86326.1"/>
    <property type="molecule type" value="Genomic_DNA"/>
</dbReference>
<name>A0A149PN55_9BURK</name>
<gene>
    <name evidence="2" type="ORF">CI15_17840</name>
</gene>
<feature type="compositionally biased region" description="Basic residues" evidence="1">
    <location>
        <begin position="38"/>
        <end position="47"/>
    </location>
</feature>
<accession>A0A149PN55</accession>
<protein>
    <submittedName>
        <fullName evidence="2">Uncharacterized protein</fullName>
    </submittedName>
</protein>
<comment type="caution">
    <text evidence="2">The sequence shown here is derived from an EMBL/GenBank/DDBJ whole genome shotgun (WGS) entry which is preliminary data.</text>
</comment>
<feature type="compositionally biased region" description="Low complexity" evidence="1">
    <location>
        <begin position="48"/>
        <end position="58"/>
    </location>
</feature>
<evidence type="ECO:0000256" key="1">
    <source>
        <dbReference type="SAM" id="MobiDB-lite"/>
    </source>
</evidence>
<feature type="region of interest" description="Disordered" evidence="1">
    <location>
        <begin position="38"/>
        <end position="86"/>
    </location>
</feature>
<dbReference type="STRING" id="1399968.CI15_17840"/>